<name>A0AAD7AB92_9AGAR</name>
<dbReference type="EMBL" id="JARIHO010000011">
    <property type="protein sequence ID" value="KAJ7353284.1"/>
    <property type="molecule type" value="Genomic_DNA"/>
</dbReference>
<protein>
    <submittedName>
        <fullName evidence="2">Uncharacterized protein</fullName>
    </submittedName>
</protein>
<sequence length="286" mass="31294">MSGDDLPAYDDLAAQEGPNSRRVYLRRNDQWEGKSVFQMLELDHTGSVVLMLVGPESDSPLVKDPEYQRTIQMYILMSLVSLVKWAVANKGAHPLNLGTFTVQNMPTKKNHPMSSIVARGLKSLVPTATSSSSGASQSSSSYQPLLTPQSGSSSQRPLLAAPVRPPPRTNSDESSWEMVDDLPLRWARDFVPLALAESRLVNASVLSFALWTRDEGPSLVELYEHANGAEHDENRESERQKSKALEPSSKAQAYTSHSLLGMVRLGSSGAFRVRVTAFKPSSAAQI</sequence>
<reference evidence="2" key="1">
    <citation type="submission" date="2023-03" db="EMBL/GenBank/DDBJ databases">
        <title>Massive genome expansion in bonnet fungi (Mycena s.s.) driven by repeated elements and novel gene families across ecological guilds.</title>
        <authorList>
            <consortium name="Lawrence Berkeley National Laboratory"/>
            <person name="Harder C.B."/>
            <person name="Miyauchi S."/>
            <person name="Viragh M."/>
            <person name="Kuo A."/>
            <person name="Thoen E."/>
            <person name="Andreopoulos B."/>
            <person name="Lu D."/>
            <person name="Skrede I."/>
            <person name="Drula E."/>
            <person name="Henrissat B."/>
            <person name="Morin E."/>
            <person name="Kohler A."/>
            <person name="Barry K."/>
            <person name="LaButti K."/>
            <person name="Morin E."/>
            <person name="Salamov A."/>
            <person name="Lipzen A."/>
            <person name="Mereny Z."/>
            <person name="Hegedus B."/>
            <person name="Baldrian P."/>
            <person name="Stursova M."/>
            <person name="Weitz H."/>
            <person name="Taylor A."/>
            <person name="Grigoriev I.V."/>
            <person name="Nagy L.G."/>
            <person name="Martin F."/>
            <person name="Kauserud H."/>
        </authorList>
    </citation>
    <scope>NUCLEOTIDE SEQUENCE</scope>
    <source>
        <strain evidence="2">CBHHK002</strain>
    </source>
</reference>
<feature type="compositionally biased region" description="Low complexity" evidence="1">
    <location>
        <begin position="127"/>
        <end position="162"/>
    </location>
</feature>
<evidence type="ECO:0000256" key="1">
    <source>
        <dbReference type="SAM" id="MobiDB-lite"/>
    </source>
</evidence>
<gene>
    <name evidence="2" type="ORF">DFH08DRAFT_804852</name>
</gene>
<evidence type="ECO:0000313" key="2">
    <source>
        <dbReference type="EMBL" id="KAJ7353284.1"/>
    </source>
</evidence>
<evidence type="ECO:0000313" key="3">
    <source>
        <dbReference type="Proteomes" id="UP001218218"/>
    </source>
</evidence>
<feature type="compositionally biased region" description="Basic and acidic residues" evidence="1">
    <location>
        <begin position="226"/>
        <end position="244"/>
    </location>
</feature>
<dbReference type="AlphaFoldDB" id="A0AAD7AB92"/>
<dbReference type="Proteomes" id="UP001218218">
    <property type="component" value="Unassembled WGS sequence"/>
</dbReference>
<feature type="region of interest" description="Disordered" evidence="1">
    <location>
        <begin position="127"/>
        <end position="175"/>
    </location>
</feature>
<organism evidence="2 3">
    <name type="scientific">Mycena albidolilacea</name>
    <dbReference type="NCBI Taxonomy" id="1033008"/>
    <lineage>
        <taxon>Eukaryota</taxon>
        <taxon>Fungi</taxon>
        <taxon>Dikarya</taxon>
        <taxon>Basidiomycota</taxon>
        <taxon>Agaricomycotina</taxon>
        <taxon>Agaricomycetes</taxon>
        <taxon>Agaricomycetidae</taxon>
        <taxon>Agaricales</taxon>
        <taxon>Marasmiineae</taxon>
        <taxon>Mycenaceae</taxon>
        <taxon>Mycena</taxon>
    </lineage>
</organism>
<proteinExistence type="predicted"/>
<keyword evidence="3" id="KW-1185">Reference proteome</keyword>
<comment type="caution">
    <text evidence="2">The sequence shown here is derived from an EMBL/GenBank/DDBJ whole genome shotgun (WGS) entry which is preliminary data.</text>
</comment>
<feature type="region of interest" description="Disordered" evidence="1">
    <location>
        <begin position="226"/>
        <end position="250"/>
    </location>
</feature>
<accession>A0AAD7AB92</accession>